<protein>
    <recommendedName>
        <fullName evidence="1">Aminotransferase-like plant mobile domain-containing protein</fullName>
    </recommendedName>
</protein>
<evidence type="ECO:0000259" key="1">
    <source>
        <dbReference type="Pfam" id="PF10536"/>
    </source>
</evidence>
<dbReference type="InterPro" id="IPR019557">
    <property type="entry name" value="AminoTfrase-like_pln_mobile"/>
</dbReference>
<dbReference type="Proteomes" id="UP000289738">
    <property type="component" value="Chromosome B02"/>
</dbReference>
<keyword evidence="3" id="KW-1185">Reference proteome</keyword>
<dbReference type="AlphaFoldDB" id="A0A445AFG7"/>
<reference evidence="2 3" key="1">
    <citation type="submission" date="2019-01" db="EMBL/GenBank/DDBJ databases">
        <title>Sequencing of cultivated peanut Arachis hypogaea provides insights into genome evolution and oil improvement.</title>
        <authorList>
            <person name="Chen X."/>
        </authorList>
    </citation>
    <scope>NUCLEOTIDE SEQUENCE [LARGE SCALE GENOMIC DNA]</scope>
    <source>
        <strain evidence="3">cv. Fuhuasheng</strain>
        <tissue evidence="2">Leaves</tissue>
    </source>
</reference>
<accession>A0A445AFG7</accession>
<feature type="domain" description="Aminotransferase-like plant mobile" evidence="1">
    <location>
        <begin position="31"/>
        <end position="98"/>
    </location>
</feature>
<gene>
    <name evidence="2" type="ORF">Ahy_B02g058811</name>
</gene>
<dbReference type="Pfam" id="PF10536">
    <property type="entry name" value="PMD"/>
    <property type="match status" value="1"/>
</dbReference>
<evidence type="ECO:0000313" key="2">
    <source>
        <dbReference type="EMBL" id="RYR25166.1"/>
    </source>
</evidence>
<proteinExistence type="predicted"/>
<comment type="caution">
    <text evidence="2">The sequence shown here is derived from an EMBL/GenBank/DDBJ whole genome shotgun (WGS) entry which is preliminary data.</text>
</comment>
<name>A0A445AFG7_ARAHY</name>
<evidence type="ECO:0000313" key="3">
    <source>
        <dbReference type="Proteomes" id="UP000289738"/>
    </source>
</evidence>
<dbReference type="EMBL" id="SDMP01000012">
    <property type="protein sequence ID" value="RYR25166.1"/>
    <property type="molecule type" value="Genomic_DNA"/>
</dbReference>
<sequence>MCWGRLILHGFGSAETPSLVTLRSLLSVDHFVELEVSTATSGFSPGFIIQLGASSLVHLYRSLCRAPRYNYKEMDGPLILLFVWAWERMPLLAPISRDQLGDVGVPLAQRLWLLLLLLL</sequence>
<organism evidence="2 3">
    <name type="scientific">Arachis hypogaea</name>
    <name type="common">Peanut</name>
    <dbReference type="NCBI Taxonomy" id="3818"/>
    <lineage>
        <taxon>Eukaryota</taxon>
        <taxon>Viridiplantae</taxon>
        <taxon>Streptophyta</taxon>
        <taxon>Embryophyta</taxon>
        <taxon>Tracheophyta</taxon>
        <taxon>Spermatophyta</taxon>
        <taxon>Magnoliopsida</taxon>
        <taxon>eudicotyledons</taxon>
        <taxon>Gunneridae</taxon>
        <taxon>Pentapetalae</taxon>
        <taxon>rosids</taxon>
        <taxon>fabids</taxon>
        <taxon>Fabales</taxon>
        <taxon>Fabaceae</taxon>
        <taxon>Papilionoideae</taxon>
        <taxon>50 kb inversion clade</taxon>
        <taxon>dalbergioids sensu lato</taxon>
        <taxon>Dalbergieae</taxon>
        <taxon>Pterocarpus clade</taxon>
        <taxon>Arachis</taxon>
    </lineage>
</organism>